<dbReference type="GO" id="GO:0009098">
    <property type="term" value="P:L-leucine biosynthetic process"/>
    <property type="evidence" value="ECO:0007669"/>
    <property type="project" value="UniProtKB-KW"/>
</dbReference>
<dbReference type="PANTHER" id="PTHR43275:SF1">
    <property type="entry name" value="D-MALATE DEHYDROGENASE [DECARBOXYLATING]"/>
    <property type="match status" value="1"/>
</dbReference>
<dbReference type="Pfam" id="PF00180">
    <property type="entry name" value="Iso_dh"/>
    <property type="match status" value="1"/>
</dbReference>
<dbReference type="PROSITE" id="PS00470">
    <property type="entry name" value="IDH_IMDH"/>
    <property type="match status" value="1"/>
</dbReference>
<dbReference type="GO" id="GO:0003862">
    <property type="term" value="F:3-isopropylmalate dehydrogenase activity"/>
    <property type="evidence" value="ECO:0007669"/>
    <property type="project" value="UniProtKB-EC"/>
</dbReference>
<proteinExistence type="inferred from homology"/>
<evidence type="ECO:0000256" key="6">
    <source>
        <dbReference type="ARBA" id="ARBA00022430"/>
    </source>
</evidence>
<evidence type="ECO:0000256" key="8">
    <source>
        <dbReference type="ARBA" id="ARBA00022723"/>
    </source>
</evidence>
<dbReference type="InterPro" id="IPR024084">
    <property type="entry name" value="IsoPropMal-DH-like_dom"/>
</dbReference>
<evidence type="ECO:0000313" key="17">
    <source>
        <dbReference type="Proteomes" id="UP000509782"/>
    </source>
</evidence>
<feature type="domain" description="Isopropylmalate dehydrogenase-like" evidence="15">
    <location>
        <begin position="5"/>
        <end position="356"/>
    </location>
</feature>
<evidence type="ECO:0000256" key="1">
    <source>
        <dbReference type="ARBA" id="ARBA00001936"/>
    </source>
</evidence>
<dbReference type="OrthoDB" id="5289857at2"/>
<dbReference type="Gene3D" id="3.40.718.10">
    <property type="entry name" value="Isopropylmalate Dehydrogenase"/>
    <property type="match status" value="1"/>
</dbReference>
<dbReference type="AlphaFoldDB" id="A0A3R9GLA0"/>
<evidence type="ECO:0000256" key="7">
    <source>
        <dbReference type="ARBA" id="ARBA00022605"/>
    </source>
</evidence>
<organism evidence="16 17">
    <name type="scientific">Achromobacter denitrificans</name>
    <name type="common">Alcaligenes denitrificans</name>
    <dbReference type="NCBI Taxonomy" id="32002"/>
    <lineage>
        <taxon>Bacteria</taxon>
        <taxon>Pseudomonadati</taxon>
        <taxon>Pseudomonadota</taxon>
        <taxon>Betaproteobacteria</taxon>
        <taxon>Burkholderiales</taxon>
        <taxon>Alcaligenaceae</taxon>
        <taxon>Achromobacter</taxon>
    </lineage>
</organism>
<evidence type="ECO:0000259" key="15">
    <source>
        <dbReference type="SMART" id="SM01329"/>
    </source>
</evidence>
<keyword evidence="12" id="KW-0464">Manganese</keyword>
<dbReference type="InterPro" id="IPR019818">
    <property type="entry name" value="IsoCit/isopropylmalate_DH_CS"/>
</dbReference>
<keyword evidence="6" id="KW-0432">Leucine biosynthesis</keyword>
<dbReference type="SUPFAM" id="SSF53659">
    <property type="entry name" value="Isocitrate/Isopropylmalate dehydrogenase-like"/>
    <property type="match status" value="1"/>
</dbReference>
<dbReference type="FunFam" id="3.40.718.10:FF:000006">
    <property type="entry name" value="3-isopropylmalate dehydrogenase"/>
    <property type="match status" value="1"/>
</dbReference>
<evidence type="ECO:0000256" key="14">
    <source>
        <dbReference type="ARBA" id="ARBA00033138"/>
    </source>
</evidence>
<comment type="subunit">
    <text evidence="4">Homodimer.</text>
</comment>
<dbReference type="STRING" id="32002.BVK87_30100"/>
<evidence type="ECO:0000256" key="10">
    <source>
        <dbReference type="ARBA" id="ARBA00023002"/>
    </source>
</evidence>
<dbReference type="Proteomes" id="UP000509782">
    <property type="component" value="Chromosome"/>
</dbReference>
<dbReference type="RefSeq" id="WP_062680309.1">
    <property type="nucleotide sequence ID" value="NZ_CADIJN010000009.1"/>
</dbReference>
<dbReference type="GO" id="GO:0000287">
    <property type="term" value="F:magnesium ion binding"/>
    <property type="evidence" value="ECO:0007669"/>
    <property type="project" value="InterPro"/>
</dbReference>
<dbReference type="EMBL" id="CP054569">
    <property type="protein sequence ID" value="QKQ46950.1"/>
    <property type="molecule type" value="Genomic_DNA"/>
</dbReference>
<dbReference type="GO" id="GO:0051287">
    <property type="term" value="F:NAD binding"/>
    <property type="evidence" value="ECO:0007669"/>
    <property type="project" value="InterPro"/>
</dbReference>
<evidence type="ECO:0000256" key="3">
    <source>
        <dbReference type="ARBA" id="ARBA00008319"/>
    </source>
</evidence>
<dbReference type="SMART" id="SM01329">
    <property type="entry name" value="Iso_dh"/>
    <property type="match status" value="1"/>
</dbReference>
<evidence type="ECO:0000313" key="16">
    <source>
        <dbReference type="EMBL" id="QKQ46950.1"/>
    </source>
</evidence>
<evidence type="ECO:0000256" key="11">
    <source>
        <dbReference type="ARBA" id="ARBA00023027"/>
    </source>
</evidence>
<evidence type="ECO:0000256" key="9">
    <source>
        <dbReference type="ARBA" id="ARBA00022842"/>
    </source>
</evidence>
<keyword evidence="10" id="KW-0560">Oxidoreductase</keyword>
<comment type="similarity">
    <text evidence="3">Belongs to the isocitrate and isopropylmalate dehydrogenases family. LeuB type 1 subfamily.</text>
</comment>
<evidence type="ECO:0000256" key="13">
    <source>
        <dbReference type="ARBA" id="ARBA00023304"/>
    </source>
</evidence>
<keyword evidence="11" id="KW-0520">NAD</keyword>
<dbReference type="InterPro" id="IPR050501">
    <property type="entry name" value="ICDH/IPMDH"/>
</dbReference>
<name>A0A3R9GLA0_ACHDE</name>
<keyword evidence="13" id="KW-0100">Branched-chain amino acid biosynthesis</keyword>
<sequence>MAKYEIATIDGDGIGPEVCQSAITVLKEACGADLLAFSSHDGGADHYVKSGHVLPDDTYAACKAADAILHGAAGMPGVTYPDGTEVGNDLHLRLRFRLDLYANVRPIRLYQGVDSPLKHFKPGQIDYVIVRENTEGLYASRGGGIVLRDEVATDTIVVTRKGVERVARFSFDLARQRKGAPRDGKRRVTVCDKANILRTYAFFRGVCDDVAAAYPDVEIDYAYADAITVHMLKRPDFYDVIVAENMFGDIISDLGAATIGGMGLSPSAELGDTHGLFQGAHGSAPDIAGQNAASPLATILSGALMLRWLGDKHGDAALTDSAQRIELAVESVLAQGDHVPRDLGGTASCTDMTQAVCRALPR</sequence>
<accession>A0A3R9GLA0</accession>
<evidence type="ECO:0000256" key="4">
    <source>
        <dbReference type="ARBA" id="ARBA00011738"/>
    </source>
</evidence>
<dbReference type="EC" id="1.1.1.85" evidence="5"/>
<gene>
    <name evidence="16" type="ORF">FOC81_09700</name>
</gene>
<keyword evidence="7" id="KW-0028">Amino-acid biosynthesis</keyword>
<dbReference type="GeneID" id="92845871"/>
<evidence type="ECO:0000256" key="2">
    <source>
        <dbReference type="ARBA" id="ARBA00001946"/>
    </source>
</evidence>
<comment type="cofactor">
    <cofactor evidence="1">
        <name>Mn(2+)</name>
        <dbReference type="ChEBI" id="CHEBI:29035"/>
    </cofactor>
</comment>
<keyword evidence="8" id="KW-0479">Metal-binding</keyword>
<evidence type="ECO:0000256" key="12">
    <source>
        <dbReference type="ARBA" id="ARBA00023211"/>
    </source>
</evidence>
<dbReference type="PANTHER" id="PTHR43275">
    <property type="entry name" value="D-MALATE DEHYDROGENASE [DECARBOXYLATING]"/>
    <property type="match status" value="1"/>
</dbReference>
<protein>
    <recommendedName>
        <fullName evidence="5">3-isopropylmalate dehydrogenase</fullName>
        <ecNumber evidence="5">1.1.1.85</ecNumber>
    </recommendedName>
    <alternativeName>
        <fullName evidence="14">3-IPM-DH</fullName>
    </alternativeName>
</protein>
<comment type="cofactor">
    <cofactor evidence="2">
        <name>Mg(2+)</name>
        <dbReference type="ChEBI" id="CHEBI:18420"/>
    </cofactor>
</comment>
<keyword evidence="9" id="KW-0460">Magnesium</keyword>
<reference evidence="16 17" key="1">
    <citation type="submission" date="2020-05" db="EMBL/GenBank/DDBJ databases">
        <title>FDA dAtabase for Regulatory Grade micrObial Sequences (FDA-ARGOS): Supporting development and validation of Infectious Disease Dx tests.</title>
        <authorList>
            <person name="Sproer C."/>
            <person name="Gronow S."/>
            <person name="Severitt S."/>
            <person name="Schroder I."/>
            <person name="Tallon L."/>
            <person name="Sadzewicz L."/>
            <person name="Zhao X."/>
            <person name="Vavikolanu K."/>
            <person name="Mehta A."/>
            <person name="Aluvathingal J."/>
            <person name="Nadendla S."/>
            <person name="Myers T."/>
            <person name="Yan Y."/>
            <person name="Sichtig H."/>
        </authorList>
    </citation>
    <scope>NUCLEOTIDE SEQUENCE [LARGE SCALE GENOMIC DNA]</scope>
    <source>
        <strain evidence="16 17">FDAARGOS_787</strain>
    </source>
</reference>
<evidence type="ECO:0000256" key="5">
    <source>
        <dbReference type="ARBA" id="ARBA00013101"/>
    </source>
</evidence>